<dbReference type="SUPFAM" id="SSF46689">
    <property type="entry name" value="Homeodomain-like"/>
    <property type="match status" value="2"/>
</dbReference>
<dbReference type="PROSITE" id="PS01124">
    <property type="entry name" value="HTH_ARAC_FAMILY_2"/>
    <property type="match status" value="1"/>
</dbReference>
<keyword evidence="1" id="KW-0805">Transcription regulation</keyword>
<keyword evidence="3" id="KW-0804">Transcription</keyword>
<evidence type="ECO:0000256" key="3">
    <source>
        <dbReference type="ARBA" id="ARBA00023163"/>
    </source>
</evidence>
<dbReference type="PRINTS" id="PR00032">
    <property type="entry name" value="HTHARAC"/>
</dbReference>
<name>A0A345PFV9_9BACI</name>
<dbReference type="InterPro" id="IPR018062">
    <property type="entry name" value="HTH_AraC-typ_CS"/>
</dbReference>
<evidence type="ECO:0000313" key="5">
    <source>
        <dbReference type="EMBL" id="AXI08889.1"/>
    </source>
</evidence>
<gene>
    <name evidence="5" type="ORF">CUC15_08160</name>
</gene>
<dbReference type="RefSeq" id="WP_114916184.1">
    <property type="nucleotide sequence ID" value="NZ_CP024848.1"/>
</dbReference>
<dbReference type="KEGG" id="ocn:CUC15_08160"/>
<dbReference type="GO" id="GO:0043565">
    <property type="term" value="F:sequence-specific DNA binding"/>
    <property type="evidence" value="ECO:0007669"/>
    <property type="project" value="InterPro"/>
</dbReference>
<dbReference type="PANTHER" id="PTHR43280:SF28">
    <property type="entry name" value="HTH-TYPE TRANSCRIPTIONAL ACTIVATOR RHAS"/>
    <property type="match status" value="1"/>
</dbReference>
<dbReference type="GO" id="GO:0003700">
    <property type="term" value="F:DNA-binding transcription factor activity"/>
    <property type="evidence" value="ECO:0007669"/>
    <property type="project" value="InterPro"/>
</dbReference>
<dbReference type="Pfam" id="PF12833">
    <property type="entry name" value="HTH_18"/>
    <property type="match status" value="1"/>
</dbReference>
<dbReference type="InterPro" id="IPR018060">
    <property type="entry name" value="HTH_AraC"/>
</dbReference>
<dbReference type="PROSITE" id="PS00041">
    <property type="entry name" value="HTH_ARAC_FAMILY_1"/>
    <property type="match status" value="1"/>
</dbReference>
<dbReference type="PANTHER" id="PTHR43280">
    <property type="entry name" value="ARAC-FAMILY TRANSCRIPTIONAL REGULATOR"/>
    <property type="match status" value="1"/>
</dbReference>
<protein>
    <recommendedName>
        <fullName evidence="4">HTH araC/xylS-type domain-containing protein</fullName>
    </recommendedName>
</protein>
<evidence type="ECO:0000256" key="2">
    <source>
        <dbReference type="ARBA" id="ARBA00023125"/>
    </source>
</evidence>
<sequence length="399" mass="46483">MKQSRLITTAMKLQQITNLNIYVLDQYKDFIYYHEILMIPDFMPGYGQSDILDLHNIMNQNGRVYSYINEWGLHYFGFRFKKQDEYTVIIGPYLVTTPNVYSLSRDYNLSSIRGEDLRGLIDEIYVLTTDQANSFASMLRLFETMSENESDQATIVADKSREAEYNRQTNTNLDEEAELVELRYIIEKDFMYAVEQGNKTEALNLINSGNLLFSFSERFPNQPIRRMKNNLIVMNTMLRIAARNSNVPTILIHRISEKYALQIENSSKLATLNQLHDNMIAAYCDLVSESALRHYSKTIQIAIEHIQTYYDQQLNMVEIAKACNTHPSHLSRSFKKETNMTITAYQQMLRMNRAKYLLETEPLTIEEIAWIVGYEDSSYFARVFKKETGSTPTAYRQGI</sequence>
<dbReference type="OrthoDB" id="247151at2"/>
<evidence type="ECO:0000256" key="1">
    <source>
        <dbReference type="ARBA" id="ARBA00023015"/>
    </source>
</evidence>
<accession>A0A345PFV9</accession>
<dbReference type="Gene3D" id="1.10.10.60">
    <property type="entry name" value="Homeodomain-like"/>
    <property type="match status" value="2"/>
</dbReference>
<reference evidence="6" key="1">
    <citation type="submission" date="2017-11" db="EMBL/GenBank/DDBJ databases">
        <authorList>
            <person name="Zhu W."/>
        </authorList>
    </citation>
    <scope>NUCLEOTIDE SEQUENCE [LARGE SCALE GENOMIC DNA]</scope>
    <source>
        <strain evidence="6">160</strain>
    </source>
</reference>
<dbReference type="Proteomes" id="UP000253908">
    <property type="component" value="Chromosome"/>
</dbReference>
<evidence type="ECO:0000259" key="4">
    <source>
        <dbReference type="PROSITE" id="PS01124"/>
    </source>
</evidence>
<evidence type="ECO:0000313" key="6">
    <source>
        <dbReference type="Proteomes" id="UP000253908"/>
    </source>
</evidence>
<dbReference type="InterPro" id="IPR009057">
    <property type="entry name" value="Homeodomain-like_sf"/>
</dbReference>
<dbReference type="SMART" id="SM00342">
    <property type="entry name" value="HTH_ARAC"/>
    <property type="match status" value="1"/>
</dbReference>
<proteinExistence type="predicted"/>
<keyword evidence="2" id="KW-0238">DNA-binding</keyword>
<dbReference type="EMBL" id="CP024848">
    <property type="protein sequence ID" value="AXI08889.1"/>
    <property type="molecule type" value="Genomic_DNA"/>
</dbReference>
<organism evidence="5 6">
    <name type="scientific">Oceanobacillus zhaokaii</name>
    <dbReference type="NCBI Taxonomy" id="2052660"/>
    <lineage>
        <taxon>Bacteria</taxon>
        <taxon>Bacillati</taxon>
        <taxon>Bacillota</taxon>
        <taxon>Bacilli</taxon>
        <taxon>Bacillales</taxon>
        <taxon>Bacillaceae</taxon>
        <taxon>Oceanobacillus</taxon>
    </lineage>
</organism>
<keyword evidence="6" id="KW-1185">Reference proteome</keyword>
<dbReference type="AlphaFoldDB" id="A0A345PFV9"/>
<feature type="domain" description="HTH araC/xylS-type" evidence="4">
    <location>
        <begin position="300"/>
        <end position="398"/>
    </location>
</feature>
<dbReference type="InterPro" id="IPR020449">
    <property type="entry name" value="Tscrpt_reg_AraC-type_HTH"/>
</dbReference>